<proteinExistence type="predicted"/>
<dbReference type="AlphaFoldDB" id="A0A1Q9ER00"/>
<dbReference type="GO" id="GO:0015630">
    <property type="term" value="C:microtubule cytoskeleton"/>
    <property type="evidence" value="ECO:0007669"/>
    <property type="project" value="TreeGrafter"/>
</dbReference>
<feature type="compositionally biased region" description="Basic residues" evidence="6">
    <location>
        <begin position="318"/>
        <end position="335"/>
    </location>
</feature>
<dbReference type="GO" id="GO:0005737">
    <property type="term" value="C:cytoplasm"/>
    <property type="evidence" value="ECO:0007669"/>
    <property type="project" value="UniProtKB-SubCell"/>
</dbReference>
<accession>A0A1Q9ER00</accession>
<feature type="compositionally biased region" description="Acidic residues" evidence="6">
    <location>
        <begin position="158"/>
        <end position="176"/>
    </location>
</feature>
<protein>
    <submittedName>
        <fullName evidence="7">Tubulin glycylase 3D</fullName>
    </submittedName>
</protein>
<keyword evidence="3" id="KW-0436">Ligase</keyword>
<dbReference type="OrthoDB" id="448221at2759"/>
<dbReference type="InterPro" id="IPR051437">
    <property type="entry name" value="TTLL_monoglycylase"/>
</dbReference>
<evidence type="ECO:0000313" key="8">
    <source>
        <dbReference type="Proteomes" id="UP000186817"/>
    </source>
</evidence>
<feature type="compositionally biased region" description="Low complexity" evidence="6">
    <location>
        <begin position="137"/>
        <end position="155"/>
    </location>
</feature>
<evidence type="ECO:0000256" key="1">
    <source>
        <dbReference type="ARBA" id="ARBA00004496"/>
    </source>
</evidence>
<keyword evidence="2" id="KW-0963">Cytoplasm</keyword>
<dbReference type="Gene3D" id="3.30.470.20">
    <property type="entry name" value="ATP-grasp fold, B domain"/>
    <property type="match status" value="2"/>
</dbReference>
<keyword evidence="4" id="KW-0547">Nucleotide-binding</keyword>
<name>A0A1Q9ER00_SYMMI</name>
<evidence type="ECO:0000256" key="6">
    <source>
        <dbReference type="SAM" id="MobiDB-lite"/>
    </source>
</evidence>
<feature type="region of interest" description="Disordered" evidence="6">
    <location>
        <begin position="318"/>
        <end position="363"/>
    </location>
</feature>
<feature type="region of interest" description="Disordered" evidence="6">
    <location>
        <begin position="104"/>
        <end position="199"/>
    </location>
</feature>
<keyword evidence="5" id="KW-0067">ATP-binding</keyword>
<dbReference type="PANTHER" id="PTHR45870:SF2">
    <property type="entry name" value="TUBULIN MONOGLYCYLASE TTLL3"/>
    <property type="match status" value="1"/>
</dbReference>
<keyword evidence="8" id="KW-1185">Reference proteome</keyword>
<evidence type="ECO:0000256" key="4">
    <source>
        <dbReference type="ARBA" id="ARBA00022741"/>
    </source>
</evidence>
<dbReference type="InterPro" id="IPR004344">
    <property type="entry name" value="TTL/TTLL_fam"/>
</dbReference>
<dbReference type="Proteomes" id="UP000186817">
    <property type="component" value="Unassembled WGS sequence"/>
</dbReference>
<dbReference type="Pfam" id="PF03133">
    <property type="entry name" value="TTL"/>
    <property type="match status" value="1"/>
</dbReference>
<dbReference type="GO" id="GO:0070736">
    <property type="term" value="F:protein-glycine ligase activity, initiating"/>
    <property type="evidence" value="ECO:0007669"/>
    <property type="project" value="TreeGrafter"/>
</dbReference>
<sequence>MELRKAFIQVLVTDWNPLTVYLWNQPYLRFAGQKYDETLSDRSEFVHLVNNSIIKHMDGFQEKNEEWLHARYCTCEKHRTPFLKPPPYTCETFGVRWEDVKFTAKEEDSEDEGADAPEVPAERATEDELTVEATEVSAAAPSSADSAGSPRSPGSVSDPEEGIDVQVEEPSCEEPDASPVVGSSGDDFPGRKGQHVGDDDTSVDPCVNLWDGIRKQMENIIIWSLMSVVDGIQHRKGSVELFGYDFMVNSSPACDYSTPVTCPLVKQMMEDTVKVMVDLKQTPGAPTGEWQLMQHAFSKQVPQRMGFACNSQLEVLGKKMKMPKAKKKKKRKASKKSSEGTTAGEGDGEEADGEDGDGDDGCD</sequence>
<organism evidence="7 8">
    <name type="scientific">Symbiodinium microadriaticum</name>
    <name type="common">Dinoflagellate</name>
    <name type="synonym">Zooxanthella microadriatica</name>
    <dbReference type="NCBI Taxonomy" id="2951"/>
    <lineage>
        <taxon>Eukaryota</taxon>
        <taxon>Sar</taxon>
        <taxon>Alveolata</taxon>
        <taxon>Dinophyceae</taxon>
        <taxon>Suessiales</taxon>
        <taxon>Symbiodiniaceae</taxon>
        <taxon>Symbiodinium</taxon>
    </lineage>
</organism>
<evidence type="ECO:0000256" key="2">
    <source>
        <dbReference type="ARBA" id="ARBA00022490"/>
    </source>
</evidence>
<evidence type="ECO:0000256" key="5">
    <source>
        <dbReference type="ARBA" id="ARBA00022840"/>
    </source>
</evidence>
<evidence type="ECO:0000313" key="7">
    <source>
        <dbReference type="EMBL" id="OLQ09821.1"/>
    </source>
</evidence>
<evidence type="ECO:0000256" key="3">
    <source>
        <dbReference type="ARBA" id="ARBA00022598"/>
    </source>
</evidence>
<dbReference type="PANTHER" id="PTHR45870">
    <property type="entry name" value="TUBULIN MONOGLYCYLASE TTLL3"/>
    <property type="match status" value="1"/>
</dbReference>
<feature type="compositionally biased region" description="Acidic residues" evidence="6">
    <location>
        <begin position="346"/>
        <end position="363"/>
    </location>
</feature>
<reference evidence="7 8" key="1">
    <citation type="submission" date="2016-02" db="EMBL/GenBank/DDBJ databases">
        <title>Genome analysis of coral dinoflagellate symbionts highlights evolutionary adaptations to a symbiotic lifestyle.</title>
        <authorList>
            <person name="Aranda M."/>
            <person name="Li Y."/>
            <person name="Liew Y.J."/>
            <person name="Baumgarten S."/>
            <person name="Simakov O."/>
            <person name="Wilson M."/>
            <person name="Piel J."/>
            <person name="Ashoor H."/>
            <person name="Bougouffa S."/>
            <person name="Bajic V.B."/>
            <person name="Ryu T."/>
            <person name="Ravasi T."/>
            <person name="Bayer T."/>
            <person name="Micklem G."/>
            <person name="Kim H."/>
            <person name="Bhak J."/>
            <person name="Lajeunesse T.C."/>
            <person name="Voolstra C.R."/>
        </authorList>
    </citation>
    <scope>NUCLEOTIDE SEQUENCE [LARGE SCALE GENOMIC DNA]</scope>
    <source>
        <strain evidence="7 8">CCMP2467</strain>
    </source>
</reference>
<dbReference type="EMBL" id="LSRX01000089">
    <property type="protein sequence ID" value="OLQ09821.1"/>
    <property type="molecule type" value="Genomic_DNA"/>
</dbReference>
<comment type="caution">
    <text evidence="7">The sequence shown here is derived from an EMBL/GenBank/DDBJ whole genome shotgun (WGS) entry which is preliminary data.</text>
</comment>
<gene>
    <name evidence="7" type="primary">TTLL3D</name>
    <name evidence="7" type="ORF">AK812_SmicGene6522</name>
</gene>
<dbReference type="GO" id="GO:0005524">
    <property type="term" value="F:ATP binding"/>
    <property type="evidence" value="ECO:0007669"/>
    <property type="project" value="UniProtKB-KW"/>
</dbReference>
<comment type="subcellular location">
    <subcellularLocation>
        <location evidence="1">Cytoplasm</location>
    </subcellularLocation>
</comment>